<dbReference type="Proteomes" id="UP000278351">
    <property type="component" value="Unassembled WGS sequence"/>
</dbReference>
<feature type="signal peptide" evidence="2">
    <location>
        <begin position="1"/>
        <end position="23"/>
    </location>
</feature>
<evidence type="ECO:0008006" key="5">
    <source>
        <dbReference type="Google" id="ProtNLM"/>
    </source>
</evidence>
<dbReference type="EMBL" id="RPDH01000001">
    <property type="protein sequence ID" value="RPE13210.1"/>
    <property type="molecule type" value="Genomic_DNA"/>
</dbReference>
<accession>A0A3N4QB41</accession>
<evidence type="ECO:0000256" key="1">
    <source>
        <dbReference type="SAM" id="MobiDB-lite"/>
    </source>
</evidence>
<name>A0A3N4QB41_9BACT</name>
<feature type="chain" id="PRO_5018025954" description="Periplasmic heavy metal sensor" evidence="2">
    <location>
        <begin position="24"/>
        <end position="106"/>
    </location>
</feature>
<organism evidence="3 4">
    <name type="scientific">Chitinophaga lutea</name>
    <dbReference type="NCBI Taxonomy" id="2488634"/>
    <lineage>
        <taxon>Bacteria</taxon>
        <taxon>Pseudomonadati</taxon>
        <taxon>Bacteroidota</taxon>
        <taxon>Chitinophagia</taxon>
        <taxon>Chitinophagales</taxon>
        <taxon>Chitinophagaceae</taxon>
        <taxon>Chitinophaga</taxon>
    </lineage>
</organism>
<protein>
    <recommendedName>
        <fullName evidence="5">Periplasmic heavy metal sensor</fullName>
    </recommendedName>
</protein>
<keyword evidence="2" id="KW-0732">Signal</keyword>
<reference evidence="3 4" key="1">
    <citation type="submission" date="2018-11" db="EMBL/GenBank/DDBJ databases">
        <title>Chitinophaga lutea sp.nov., isolate from arsenic contaminated soil.</title>
        <authorList>
            <person name="Zong Y."/>
        </authorList>
    </citation>
    <scope>NUCLEOTIDE SEQUENCE [LARGE SCALE GENOMIC DNA]</scope>
    <source>
        <strain evidence="3 4">ZY74</strain>
    </source>
</reference>
<gene>
    <name evidence="3" type="ORF">EGT74_06680</name>
</gene>
<evidence type="ECO:0000313" key="4">
    <source>
        <dbReference type="Proteomes" id="UP000278351"/>
    </source>
</evidence>
<sequence length="106" mass="12116">MRKLTTLLLFMALCMAGRAQSLADRLTTELKVSRTVADSVLGLIDQSRTDLGVVFRDKTLTPEERKQEMKQISEKRDKKISQMLTPQQMERLKEIIKPKKKPAAQS</sequence>
<evidence type="ECO:0000313" key="3">
    <source>
        <dbReference type="EMBL" id="RPE13210.1"/>
    </source>
</evidence>
<keyword evidence="4" id="KW-1185">Reference proteome</keyword>
<dbReference type="AlphaFoldDB" id="A0A3N4QB41"/>
<feature type="region of interest" description="Disordered" evidence="1">
    <location>
        <begin position="62"/>
        <end position="87"/>
    </location>
</feature>
<comment type="caution">
    <text evidence="3">The sequence shown here is derived from an EMBL/GenBank/DDBJ whole genome shotgun (WGS) entry which is preliminary data.</text>
</comment>
<dbReference type="RefSeq" id="WP_123845728.1">
    <property type="nucleotide sequence ID" value="NZ_RPDH01000001.1"/>
</dbReference>
<evidence type="ECO:0000256" key="2">
    <source>
        <dbReference type="SAM" id="SignalP"/>
    </source>
</evidence>
<feature type="compositionally biased region" description="Basic and acidic residues" evidence="1">
    <location>
        <begin position="62"/>
        <end position="80"/>
    </location>
</feature>
<proteinExistence type="predicted"/>